<organism evidence="2">
    <name type="scientific">Iconisemion striatum</name>
    <dbReference type="NCBI Taxonomy" id="60296"/>
    <lineage>
        <taxon>Eukaryota</taxon>
        <taxon>Metazoa</taxon>
        <taxon>Chordata</taxon>
        <taxon>Craniata</taxon>
        <taxon>Vertebrata</taxon>
        <taxon>Euteleostomi</taxon>
        <taxon>Actinopterygii</taxon>
        <taxon>Neopterygii</taxon>
        <taxon>Teleostei</taxon>
        <taxon>Neoteleostei</taxon>
        <taxon>Acanthomorphata</taxon>
        <taxon>Ovalentaria</taxon>
        <taxon>Atherinomorphae</taxon>
        <taxon>Cyprinodontiformes</taxon>
        <taxon>Nothobranchiidae</taxon>
        <taxon>Iconisemion</taxon>
    </lineage>
</organism>
<name>A0A1A7XS47_9TELE</name>
<feature type="non-terminal residue" evidence="2">
    <location>
        <position position="1"/>
    </location>
</feature>
<proteinExistence type="predicted"/>
<gene>
    <name evidence="2" type="primary">OLA.14215</name>
</gene>
<dbReference type="AlphaFoldDB" id="A0A1A7XS47"/>
<feature type="compositionally biased region" description="Polar residues" evidence="1">
    <location>
        <begin position="29"/>
        <end position="42"/>
    </location>
</feature>
<evidence type="ECO:0000313" key="2">
    <source>
        <dbReference type="EMBL" id="SBP20610.1"/>
    </source>
</evidence>
<feature type="region of interest" description="Disordered" evidence="1">
    <location>
        <begin position="21"/>
        <end position="49"/>
    </location>
</feature>
<accession>A0A1A7XS47</accession>
<dbReference type="EMBL" id="HADW01019210">
    <property type="protein sequence ID" value="SBP20610.1"/>
    <property type="molecule type" value="Transcribed_RNA"/>
</dbReference>
<protein>
    <submittedName>
        <fullName evidence="2">Uncharacterized protein</fullName>
    </submittedName>
</protein>
<feature type="non-terminal residue" evidence="2">
    <location>
        <position position="87"/>
    </location>
</feature>
<evidence type="ECO:0000256" key="1">
    <source>
        <dbReference type="SAM" id="MobiDB-lite"/>
    </source>
</evidence>
<sequence length="87" mass="10177">NVSQWEPQTPVLWLWRPRQWRKRGRSVAPPTNLSRSPPGSDQSYHHPDVNSFSAEMMTADRIDLSSTHVYIMIPLIFWLKQQNHNPG</sequence>
<reference evidence="2" key="1">
    <citation type="submission" date="2016-05" db="EMBL/GenBank/DDBJ databases">
        <authorList>
            <person name="Lavstsen T."/>
            <person name="Jespersen J.S."/>
        </authorList>
    </citation>
    <scope>NUCLEOTIDE SEQUENCE</scope>
    <source>
        <tissue evidence="2">Brain</tissue>
    </source>
</reference>
<reference evidence="2" key="2">
    <citation type="submission" date="2016-06" db="EMBL/GenBank/DDBJ databases">
        <title>The genome of a short-lived fish provides insights into sex chromosome evolution and the genetic control of aging.</title>
        <authorList>
            <person name="Reichwald K."/>
            <person name="Felder M."/>
            <person name="Petzold A."/>
            <person name="Koch P."/>
            <person name="Groth M."/>
            <person name="Platzer M."/>
        </authorList>
    </citation>
    <scope>NUCLEOTIDE SEQUENCE</scope>
    <source>
        <tissue evidence="2">Brain</tissue>
    </source>
</reference>